<dbReference type="InterPro" id="IPR003593">
    <property type="entry name" value="AAA+_ATPase"/>
</dbReference>
<dbReference type="InterPro" id="IPR036640">
    <property type="entry name" value="ABC1_TM_sf"/>
</dbReference>
<dbReference type="PROSITE" id="PS00211">
    <property type="entry name" value="ABC_TRANSPORTER_1"/>
    <property type="match status" value="1"/>
</dbReference>
<keyword evidence="4" id="KW-0067">ATP-binding</keyword>
<sequence length="575" mass="62546">MKIINLLGALPDNLLSRALKEGYVPLAVAGAFSLVSNMLYLALPIYTFQVYGRILSSYSVSSLVVLTFIVLATFAISGVIEEFRTKVLVNYGQVLDQRVSGHVFSALFEAAVRGNPGVRSQALRDVDTFRQMLTGPAFGAIFDLPLMPVFMIILFLIDPWIGLVTLFGMVALFGLTIMQDRLSRPPLQEANEAALRSYAFTDAALRNSEVVRAMGMVQPLGNRWAGFRAVTMERSASASGRASNMQALSKFLRQAIQVGTIALSAFLVIRGDMHPGLLFANMILAARALQPIERLVGSYDNIINGMRAYERLNALVSQYQPPKAGTALPRPVGQLSVEGLNFAPPGANRFILQGVTFKIEPGETLGIVGPSGAGKSTLARLLVGIFRPNNGHVRLDGADVFAWDRADFGRHVGYLPQDTELFAGTIRDNIARFRTDVTDEEVVAAAQMANVHELILRLPAGYETELGDGGYILSAGQRQRVGLARALLGDVRLLVLDEPNASLDEEGERALVQALEALKERGCTVVVVSHKPSIFRSADKMLVLRDGRVQMFGPRDQVMSRVIQPAPVRPIEANG</sequence>
<reference evidence="11" key="1">
    <citation type="journal article" date="2019" name="Int. J. Syst. Evol. Microbiol.">
        <title>The Global Catalogue of Microorganisms (GCM) 10K type strain sequencing project: providing services to taxonomists for standard genome sequencing and annotation.</title>
        <authorList>
            <consortium name="The Broad Institute Genomics Platform"/>
            <consortium name="The Broad Institute Genome Sequencing Center for Infectious Disease"/>
            <person name="Wu L."/>
            <person name="Ma J."/>
        </authorList>
    </citation>
    <scope>NUCLEOTIDE SEQUENCE [LARGE SCALE GENOMIC DNA]</scope>
    <source>
        <strain evidence="11">DFY28</strain>
    </source>
</reference>
<keyword evidence="11" id="KW-1185">Reference proteome</keyword>
<feature type="transmembrane region" description="Helical" evidence="7">
    <location>
        <begin position="23"/>
        <end position="46"/>
    </location>
</feature>
<dbReference type="PANTHER" id="PTHR24221:SF248">
    <property type="entry name" value="ABC TRANSPORTER TRANSMEMBRANE REGION"/>
    <property type="match status" value="1"/>
</dbReference>
<dbReference type="InterPro" id="IPR017871">
    <property type="entry name" value="ABC_transporter-like_CS"/>
</dbReference>
<dbReference type="Gene3D" id="3.40.50.300">
    <property type="entry name" value="P-loop containing nucleotide triphosphate hydrolases"/>
    <property type="match status" value="1"/>
</dbReference>
<feature type="transmembrane region" description="Helical" evidence="7">
    <location>
        <begin position="160"/>
        <end position="178"/>
    </location>
</feature>
<evidence type="ECO:0000256" key="5">
    <source>
        <dbReference type="ARBA" id="ARBA00022989"/>
    </source>
</evidence>
<dbReference type="CDD" id="cd03246">
    <property type="entry name" value="ABCC_Protease_Secretion"/>
    <property type="match status" value="1"/>
</dbReference>
<dbReference type="Pfam" id="PF00664">
    <property type="entry name" value="ABC_membrane"/>
    <property type="match status" value="1"/>
</dbReference>
<accession>A0ABW4MYS5</accession>
<evidence type="ECO:0000256" key="7">
    <source>
        <dbReference type="SAM" id="Phobius"/>
    </source>
</evidence>
<gene>
    <name evidence="10" type="ORF">ACFSC0_04970</name>
</gene>
<keyword evidence="5 7" id="KW-1133">Transmembrane helix</keyword>
<dbReference type="InterPro" id="IPR003439">
    <property type="entry name" value="ABC_transporter-like_ATP-bd"/>
</dbReference>
<dbReference type="RefSeq" id="WP_377282409.1">
    <property type="nucleotide sequence ID" value="NZ_JBHRSI010000006.1"/>
</dbReference>
<evidence type="ECO:0000313" key="11">
    <source>
        <dbReference type="Proteomes" id="UP001597237"/>
    </source>
</evidence>
<feature type="domain" description="ABC transmembrane type-1" evidence="9">
    <location>
        <begin position="27"/>
        <end position="304"/>
    </location>
</feature>
<keyword evidence="6 7" id="KW-0472">Membrane</keyword>
<evidence type="ECO:0000256" key="1">
    <source>
        <dbReference type="ARBA" id="ARBA00004651"/>
    </source>
</evidence>
<name>A0ABW4MYS5_9CAUL</name>
<dbReference type="Pfam" id="PF00005">
    <property type="entry name" value="ABC_tran"/>
    <property type="match status" value="1"/>
</dbReference>
<protein>
    <submittedName>
        <fullName evidence="10">Type I secretion system permease/ATPase</fullName>
    </submittedName>
</protein>
<dbReference type="InterPro" id="IPR039421">
    <property type="entry name" value="Type_1_exporter"/>
</dbReference>
<feature type="domain" description="ABC transporter" evidence="8">
    <location>
        <begin position="335"/>
        <end position="571"/>
    </location>
</feature>
<evidence type="ECO:0000313" key="10">
    <source>
        <dbReference type="EMBL" id="MFD1782737.1"/>
    </source>
</evidence>
<dbReference type="SMART" id="SM00382">
    <property type="entry name" value="AAA"/>
    <property type="match status" value="1"/>
</dbReference>
<dbReference type="SUPFAM" id="SSF90123">
    <property type="entry name" value="ABC transporter transmembrane region"/>
    <property type="match status" value="1"/>
</dbReference>
<organism evidence="10 11">
    <name type="scientific">Phenylobacterium terrae</name>
    <dbReference type="NCBI Taxonomy" id="2665495"/>
    <lineage>
        <taxon>Bacteria</taxon>
        <taxon>Pseudomonadati</taxon>
        <taxon>Pseudomonadota</taxon>
        <taxon>Alphaproteobacteria</taxon>
        <taxon>Caulobacterales</taxon>
        <taxon>Caulobacteraceae</taxon>
        <taxon>Phenylobacterium</taxon>
    </lineage>
</organism>
<evidence type="ECO:0000256" key="6">
    <source>
        <dbReference type="ARBA" id="ARBA00023136"/>
    </source>
</evidence>
<evidence type="ECO:0000256" key="2">
    <source>
        <dbReference type="ARBA" id="ARBA00022692"/>
    </source>
</evidence>
<dbReference type="PROSITE" id="PS50929">
    <property type="entry name" value="ABC_TM1F"/>
    <property type="match status" value="1"/>
</dbReference>
<keyword evidence="2 7" id="KW-0812">Transmembrane</keyword>
<dbReference type="PANTHER" id="PTHR24221">
    <property type="entry name" value="ATP-BINDING CASSETTE SUB-FAMILY B"/>
    <property type="match status" value="1"/>
</dbReference>
<feature type="transmembrane region" description="Helical" evidence="7">
    <location>
        <begin position="133"/>
        <end position="154"/>
    </location>
</feature>
<comment type="subcellular location">
    <subcellularLocation>
        <location evidence="1">Cell membrane</location>
        <topology evidence="1">Multi-pass membrane protein</topology>
    </subcellularLocation>
</comment>
<dbReference type="InterPro" id="IPR027417">
    <property type="entry name" value="P-loop_NTPase"/>
</dbReference>
<proteinExistence type="predicted"/>
<dbReference type="Gene3D" id="1.20.1560.10">
    <property type="entry name" value="ABC transporter type 1, transmembrane domain"/>
    <property type="match status" value="1"/>
</dbReference>
<feature type="transmembrane region" description="Helical" evidence="7">
    <location>
        <begin position="58"/>
        <end position="80"/>
    </location>
</feature>
<comment type="caution">
    <text evidence="10">The sequence shown here is derived from an EMBL/GenBank/DDBJ whole genome shotgun (WGS) entry which is preliminary data.</text>
</comment>
<keyword evidence="3" id="KW-0547">Nucleotide-binding</keyword>
<dbReference type="NCBIfam" id="TIGR01842">
    <property type="entry name" value="type_I_sec_PrtD"/>
    <property type="match status" value="1"/>
</dbReference>
<dbReference type="InterPro" id="IPR011527">
    <property type="entry name" value="ABC1_TM_dom"/>
</dbReference>
<evidence type="ECO:0000256" key="3">
    <source>
        <dbReference type="ARBA" id="ARBA00022741"/>
    </source>
</evidence>
<evidence type="ECO:0000259" key="9">
    <source>
        <dbReference type="PROSITE" id="PS50929"/>
    </source>
</evidence>
<dbReference type="Proteomes" id="UP001597237">
    <property type="component" value="Unassembled WGS sequence"/>
</dbReference>
<dbReference type="EMBL" id="JBHUEY010000001">
    <property type="protein sequence ID" value="MFD1782737.1"/>
    <property type="molecule type" value="Genomic_DNA"/>
</dbReference>
<dbReference type="PROSITE" id="PS50893">
    <property type="entry name" value="ABC_TRANSPORTER_2"/>
    <property type="match status" value="1"/>
</dbReference>
<dbReference type="InterPro" id="IPR010128">
    <property type="entry name" value="ATPase_T1SS_PrtD-like"/>
</dbReference>
<evidence type="ECO:0000256" key="4">
    <source>
        <dbReference type="ARBA" id="ARBA00022840"/>
    </source>
</evidence>
<dbReference type="SUPFAM" id="SSF52540">
    <property type="entry name" value="P-loop containing nucleoside triphosphate hydrolases"/>
    <property type="match status" value="1"/>
</dbReference>
<evidence type="ECO:0000259" key="8">
    <source>
        <dbReference type="PROSITE" id="PS50893"/>
    </source>
</evidence>